<dbReference type="Pfam" id="PF12728">
    <property type="entry name" value="HTH_17"/>
    <property type="match status" value="1"/>
</dbReference>
<evidence type="ECO:0000259" key="1">
    <source>
        <dbReference type="Pfam" id="PF12728"/>
    </source>
</evidence>
<accession>A0A142F1N8</accession>
<feature type="domain" description="Helix-turn-helix" evidence="1">
    <location>
        <begin position="110"/>
        <end position="149"/>
    </location>
</feature>
<dbReference type="KEGG" id="vg:40070739"/>
<dbReference type="Proteomes" id="UP000224134">
    <property type="component" value="Segment"/>
</dbReference>
<proteinExistence type="predicted"/>
<keyword evidence="3" id="KW-1185">Reference proteome</keyword>
<name>A0A142F1N8_9CAUD</name>
<protein>
    <recommendedName>
        <fullName evidence="1">Helix-turn-helix domain-containing protein</fullName>
    </recommendedName>
</protein>
<reference evidence="2 3" key="1">
    <citation type="submission" date="2016-02" db="EMBL/GenBank/DDBJ databases">
        <title>Isolation and characterization of bacteriophages from East Africa Rift Valley soda lakes.</title>
        <authorList>
            <person name="van Zyl L.J."/>
            <person name="Nemavhulani S."/>
            <person name="Cowan D.A."/>
            <person name="Trindade M.I."/>
        </authorList>
    </citation>
    <scope>NUCLEOTIDE SEQUENCE [LARGE SCALE GENOMIC DNA]</scope>
</reference>
<dbReference type="RefSeq" id="YP_009595181.1">
    <property type="nucleotide sequence ID" value="NC_041879.1"/>
</dbReference>
<evidence type="ECO:0000313" key="3">
    <source>
        <dbReference type="Proteomes" id="UP000224134"/>
    </source>
</evidence>
<evidence type="ECO:0000313" key="2">
    <source>
        <dbReference type="EMBL" id="AMQ66695.1"/>
    </source>
</evidence>
<dbReference type="GeneID" id="40070739"/>
<organism evidence="2 3">
    <name type="scientific">Bacillus phage Mgbh1</name>
    <dbReference type="NCBI Taxonomy" id="1796993"/>
    <lineage>
        <taxon>Viruses</taxon>
        <taxon>Duplodnaviria</taxon>
        <taxon>Heunggongvirae</taxon>
        <taxon>Uroviricota</taxon>
        <taxon>Caudoviricetes</taxon>
        <taxon>Magadivirus</taxon>
        <taxon>Magadivirus Mgbh1</taxon>
    </lineage>
</organism>
<sequence length="152" mass="17509">MDTTRSEKFARILAIADRLSKHSFEPGSPTVEQRYRTEFSRNPVKFLGILHRDLMDRSHRWGEKEHLLFEILTEEIASLDIDEFTNEELDYDFNNRLSKAKVEMWNVIGVNDAAKMLNLSPGTVKNKCASGEIPAKKVGTTWIIDKTKLQVK</sequence>
<dbReference type="EMBL" id="KU665491">
    <property type="protein sequence ID" value="AMQ66695.1"/>
    <property type="molecule type" value="Genomic_DNA"/>
</dbReference>
<dbReference type="InterPro" id="IPR041657">
    <property type="entry name" value="HTH_17"/>
</dbReference>